<gene>
    <name evidence="1" type="ORF">ACFONA_12115</name>
</gene>
<organism evidence="1 2">
    <name type="scientific">Sphingomonas hylomeconis</name>
    <dbReference type="NCBI Taxonomy" id="1395958"/>
    <lineage>
        <taxon>Bacteria</taxon>
        <taxon>Pseudomonadati</taxon>
        <taxon>Pseudomonadota</taxon>
        <taxon>Alphaproteobacteria</taxon>
        <taxon>Sphingomonadales</taxon>
        <taxon>Sphingomonadaceae</taxon>
        <taxon>Sphingomonas</taxon>
    </lineage>
</organism>
<reference evidence="2" key="1">
    <citation type="journal article" date="2019" name="Int. J. Syst. Evol. Microbiol.">
        <title>The Global Catalogue of Microorganisms (GCM) 10K type strain sequencing project: providing services to taxonomists for standard genome sequencing and annotation.</title>
        <authorList>
            <consortium name="The Broad Institute Genomics Platform"/>
            <consortium name="The Broad Institute Genome Sequencing Center for Infectious Disease"/>
            <person name="Wu L."/>
            <person name="Ma J."/>
        </authorList>
    </citation>
    <scope>NUCLEOTIDE SEQUENCE [LARGE SCALE GENOMIC DNA]</scope>
    <source>
        <strain evidence="2">KCTC 42739</strain>
    </source>
</reference>
<dbReference type="RefSeq" id="WP_261294274.1">
    <property type="nucleotide sequence ID" value="NZ_JANQBK010000005.1"/>
</dbReference>
<protein>
    <recommendedName>
        <fullName evidence="3">TetR family transcriptional regulator</fullName>
    </recommendedName>
</protein>
<proteinExistence type="predicted"/>
<evidence type="ECO:0000313" key="2">
    <source>
        <dbReference type="Proteomes" id="UP001595713"/>
    </source>
</evidence>
<evidence type="ECO:0008006" key="3">
    <source>
        <dbReference type="Google" id="ProtNLM"/>
    </source>
</evidence>
<dbReference type="Proteomes" id="UP001595713">
    <property type="component" value="Unassembled WGS sequence"/>
</dbReference>
<name>A0ABV7SX69_9SPHN</name>
<accession>A0ABV7SX69</accession>
<sequence>MIDELDLVRLVSDHAALDQLCARIETLADRLPDRPTPQEAEALCDALRIGFGRQVARDERMLARLFAAELPQPLCHTLLDHIATRHTACLLQAEDIIVALQPNPDASLCSEAFGFMLRCFFQACRQAMAIEEMAVLTLGGQRLTPAARALLVDRIAISCAQ</sequence>
<dbReference type="EMBL" id="JBHRXP010000007">
    <property type="protein sequence ID" value="MFC3580911.1"/>
    <property type="molecule type" value="Genomic_DNA"/>
</dbReference>
<comment type="caution">
    <text evidence="1">The sequence shown here is derived from an EMBL/GenBank/DDBJ whole genome shotgun (WGS) entry which is preliminary data.</text>
</comment>
<evidence type="ECO:0000313" key="1">
    <source>
        <dbReference type="EMBL" id="MFC3580911.1"/>
    </source>
</evidence>
<keyword evidence="2" id="KW-1185">Reference proteome</keyword>